<dbReference type="Gene3D" id="2.60.120.10">
    <property type="entry name" value="Jelly Rolls"/>
    <property type="match status" value="1"/>
</dbReference>
<evidence type="ECO:0000313" key="3">
    <source>
        <dbReference type="Proteomes" id="UP001358417"/>
    </source>
</evidence>
<dbReference type="InterPro" id="IPR011051">
    <property type="entry name" value="RmlC_Cupin_sf"/>
</dbReference>
<comment type="caution">
    <text evidence="2">The sequence shown here is derived from an EMBL/GenBank/DDBJ whole genome shotgun (WGS) entry which is preliminary data.</text>
</comment>
<accession>A0AAV9NP77</accession>
<organism evidence="2 3">
    <name type="scientific">Exophiala bonariae</name>
    <dbReference type="NCBI Taxonomy" id="1690606"/>
    <lineage>
        <taxon>Eukaryota</taxon>
        <taxon>Fungi</taxon>
        <taxon>Dikarya</taxon>
        <taxon>Ascomycota</taxon>
        <taxon>Pezizomycotina</taxon>
        <taxon>Eurotiomycetes</taxon>
        <taxon>Chaetothyriomycetidae</taxon>
        <taxon>Chaetothyriales</taxon>
        <taxon>Herpotrichiellaceae</taxon>
        <taxon>Exophiala</taxon>
    </lineage>
</organism>
<dbReference type="GeneID" id="89973279"/>
<proteinExistence type="predicted"/>
<sequence>MKRVETPVEGLPPIKRHIATHDSDGKSVYVASAPAAQYIKVPGTGGAARLWSVDSVPAKLEGDADMKAYLADKGPTSWASSGIVIPNGANLLVMDLEPGGTSPMHRTVSIDFSICVHGEILHELDGGETVLLKPGDHIVQRGTNHKWRNASSTNPARFIAVTLACEPFDIAGKLLKQEFSAEGPPAERRKGKL</sequence>
<evidence type="ECO:0000259" key="1">
    <source>
        <dbReference type="Pfam" id="PF07883"/>
    </source>
</evidence>
<protein>
    <recommendedName>
        <fullName evidence="1">Cupin type-2 domain-containing protein</fullName>
    </recommendedName>
</protein>
<dbReference type="CDD" id="cd02231">
    <property type="entry name" value="cupin_BLL6423-like"/>
    <property type="match status" value="1"/>
</dbReference>
<gene>
    <name evidence="2" type="ORF">LTR84_005101</name>
</gene>
<feature type="domain" description="Cupin type-2" evidence="1">
    <location>
        <begin position="93"/>
        <end position="161"/>
    </location>
</feature>
<reference evidence="2 3" key="1">
    <citation type="submission" date="2023-08" db="EMBL/GenBank/DDBJ databases">
        <title>Black Yeasts Isolated from many extreme environments.</title>
        <authorList>
            <person name="Coleine C."/>
            <person name="Stajich J.E."/>
            <person name="Selbmann L."/>
        </authorList>
    </citation>
    <scope>NUCLEOTIDE SEQUENCE [LARGE SCALE GENOMIC DNA]</scope>
    <source>
        <strain evidence="2 3">CCFEE 5792</strain>
    </source>
</reference>
<keyword evidence="3" id="KW-1185">Reference proteome</keyword>
<evidence type="ECO:0000313" key="2">
    <source>
        <dbReference type="EMBL" id="KAK5063025.1"/>
    </source>
</evidence>
<dbReference type="InterPro" id="IPR047142">
    <property type="entry name" value="OryJ/VirC-like"/>
</dbReference>
<dbReference type="EMBL" id="JAVRRD010000002">
    <property type="protein sequence ID" value="KAK5063025.1"/>
    <property type="molecule type" value="Genomic_DNA"/>
</dbReference>
<dbReference type="Pfam" id="PF07883">
    <property type="entry name" value="Cupin_2"/>
    <property type="match status" value="1"/>
</dbReference>
<dbReference type="PANTHER" id="PTHR36156">
    <property type="entry name" value="SLR2101 PROTEIN"/>
    <property type="match status" value="1"/>
</dbReference>
<dbReference type="PANTHER" id="PTHR36156:SF3">
    <property type="entry name" value="CUPIN 2 CONSERVED BARREL DOMAIN-CONTAINING PROTEIN"/>
    <property type="match status" value="1"/>
</dbReference>
<dbReference type="InterPro" id="IPR014710">
    <property type="entry name" value="RmlC-like_jellyroll"/>
</dbReference>
<dbReference type="SUPFAM" id="SSF51182">
    <property type="entry name" value="RmlC-like cupins"/>
    <property type="match status" value="1"/>
</dbReference>
<dbReference type="InterPro" id="IPR013096">
    <property type="entry name" value="Cupin_2"/>
</dbReference>
<dbReference type="Proteomes" id="UP001358417">
    <property type="component" value="Unassembled WGS sequence"/>
</dbReference>
<name>A0AAV9NP77_9EURO</name>
<dbReference type="RefSeq" id="XP_064711297.1">
    <property type="nucleotide sequence ID" value="XM_064848673.1"/>
</dbReference>
<dbReference type="AlphaFoldDB" id="A0AAV9NP77"/>